<dbReference type="EMBL" id="JAULUE010002050">
    <property type="protein sequence ID" value="KAK5904419.1"/>
    <property type="molecule type" value="Genomic_DNA"/>
</dbReference>
<gene>
    <name evidence="2" type="ORF">CesoFtcFv8_005987</name>
</gene>
<evidence type="ECO:0000256" key="1">
    <source>
        <dbReference type="SAM" id="MobiDB-lite"/>
    </source>
</evidence>
<comment type="caution">
    <text evidence="2">The sequence shown here is derived from an EMBL/GenBank/DDBJ whole genome shotgun (WGS) entry which is preliminary data.</text>
</comment>
<evidence type="ECO:0000313" key="2">
    <source>
        <dbReference type="EMBL" id="KAK5904419.1"/>
    </source>
</evidence>
<reference evidence="2 3" key="1">
    <citation type="journal article" date="2023" name="Mol. Biol. Evol.">
        <title>Genomics of Secondarily Temperate Adaptation in the Only Non-Antarctic Icefish.</title>
        <authorList>
            <person name="Rivera-Colon A.G."/>
            <person name="Rayamajhi N."/>
            <person name="Minhas B.F."/>
            <person name="Madrigal G."/>
            <person name="Bilyk K.T."/>
            <person name="Yoon V."/>
            <person name="Hune M."/>
            <person name="Gregory S."/>
            <person name="Cheng C.H.C."/>
            <person name="Catchen J.M."/>
        </authorList>
    </citation>
    <scope>NUCLEOTIDE SEQUENCE [LARGE SCALE GENOMIC DNA]</scope>
    <source>
        <strain evidence="2">JC2023a</strain>
    </source>
</reference>
<evidence type="ECO:0000313" key="3">
    <source>
        <dbReference type="Proteomes" id="UP001335648"/>
    </source>
</evidence>
<protein>
    <submittedName>
        <fullName evidence="2">Uncharacterized protein</fullName>
    </submittedName>
</protein>
<accession>A0AAN8H9F7</accession>
<organism evidence="2 3">
    <name type="scientific">Champsocephalus esox</name>
    <name type="common">pike icefish</name>
    <dbReference type="NCBI Taxonomy" id="159716"/>
    <lineage>
        <taxon>Eukaryota</taxon>
        <taxon>Metazoa</taxon>
        <taxon>Chordata</taxon>
        <taxon>Craniata</taxon>
        <taxon>Vertebrata</taxon>
        <taxon>Euteleostomi</taxon>
        <taxon>Actinopterygii</taxon>
        <taxon>Neopterygii</taxon>
        <taxon>Teleostei</taxon>
        <taxon>Neoteleostei</taxon>
        <taxon>Acanthomorphata</taxon>
        <taxon>Eupercaria</taxon>
        <taxon>Perciformes</taxon>
        <taxon>Notothenioidei</taxon>
        <taxon>Channichthyidae</taxon>
        <taxon>Champsocephalus</taxon>
    </lineage>
</organism>
<feature type="region of interest" description="Disordered" evidence="1">
    <location>
        <begin position="12"/>
        <end position="43"/>
    </location>
</feature>
<keyword evidence="3" id="KW-1185">Reference proteome</keyword>
<dbReference type="Proteomes" id="UP001335648">
    <property type="component" value="Unassembled WGS sequence"/>
</dbReference>
<sequence length="86" mass="9601">MTWMSLARVAPLNHPGLNNSRGQIPDQITQQPLPPPPHHLHHTDTIKCSRLFEMPPAVLTSEPLLTGSEYSTYMQTKALLRKAPGH</sequence>
<dbReference type="AlphaFoldDB" id="A0AAN8H9F7"/>
<name>A0AAN8H9F7_9TELE</name>
<proteinExistence type="predicted"/>